<evidence type="ECO:0000256" key="3">
    <source>
        <dbReference type="ARBA" id="ARBA00011738"/>
    </source>
</evidence>
<evidence type="ECO:0000256" key="5">
    <source>
        <dbReference type="ARBA" id="ARBA00018753"/>
    </source>
</evidence>
<comment type="subcellular location">
    <subcellularLocation>
        <location evidence="2">Cytoplasm</location>
    </subcellularLocation>
</comment>
<accession>A0A1G2P2I3</accession>
<protein>
    <recommendedName>
        <fullName evidence="5">Methionine--tRNA ligase</fullName>
        <ecNumber evidence="4">6.1.1.10</ecNumber>
    </recommendedName>
    <alternativeName>
        <fullName evidence="14">Methionyl-tRNA synthetase</fullName>
    </alternativeName>
</protein>
<keyword evidence="6" id="KW-0963">Cytoplasm</keyword>
<evidence type="ECO:0000256" key="4">
    <source>
        <dbReference type="ARBA" id="ARBA00012838"/>
    </source>
</evidence>
<dbReference type="GO" id="GO:0004825">
    <property type="term" value="F:methionine-tRNA ligase activity"/>
    <property type="evidence" value="ECO:0007669"/>
    <property type="project" value="UniProtKB-EC"/>
</dbReference>
<dbReference type="Proteomes" id="UP000177269">
    <property type="component" value="Unassembled WGS sequence"/>
</dbReference>
<dbReference type="EMBL" id="MHSK01000025">
    <property type="protein sequence ID" value="OHA41781.1"/>
    <property type="molecule type" value="Genomic_DNA"/>
</dbReference>
<reference evidence="18 19" key="1">
    <citation type="journal article" date="2016" name="Nat. Commun.">
        <title>Thousands of microbial genomes shed light on interconnected biogeochemical processes in an aquifer system.</title>
        <authorList>
            <person name="Anantharaman K."/>
            <person name="Brown C.T."/>
            <person name="Hug L.A."/>
            <person name="Sharon I."/>
            <person name="Castelle C.J."/>
            <person name="Probst A.J."/>
            <person name="Thomas B.C."/>
            <person name="Singh A."/>
            <person name="Wilkins M.J."/>
            <person name="Karaoz U."/>
            <person name="Brodie E.L."/>
            <person name="Williams K.H."/>
            <person name="Hubbard S.S."/>
            <person name="Banfield J.F."/>
        </authorList>
    </citation>
    <scope>NUCLEOTIDE SEQUENCE [LARGE SCALE GENOMIC DNA]</scope>
</reference>
<evidence type="ECO:0000256" key="1">
    <source>
        <dbReference type="ARBA" id="ARBA00003314"/>
    </source>
</evidence>
<dbReference type="EC" id="6.1.1.10" evidence="4"/>
<dbReference type="Gene3D" id="2.40.50.140">
    <property type="entry name" value="Nucleic acid-binding proteins"/>
    <property type="match status" value="1"/>
</dbReference>
<comment type="subunit">
    <text evidence="3">Homodimer.</text>
</comment>
<evidence type="ECO:0000256" key="11">
    <source>
        <dbReference type="ARBA" id="ARBA00022884"/>
    </source>
</evidence>
<dbReference type="InterPro" id="IPR051270">
    <property type="entry name" value="Tyrosine-tRNA_ligase_regulator"/>
</dbReference>
<evidence type="ECO:0000256" key="13">
    <source>
        <dbReference type="ARBA" id="ARBA00023146"/>
    </source>
</evidence>
<keyword evidence="13" id="KW-0030">Aminoacyl-tRNA synthetase</keyword>
<keyword evidence="7 16" id="KW-0820">tRNA-binding</keyword>
<dbReference type="Pfam" id="PF01588">
    <property type="entry name" value="tRNA_bind"/>
    <property type="match status" value="1"/>
</dbReference>
<dbReference type="GO" id="GO:0000049">
    <property type="term" value="F:tRNA binding"/>
    <property type="evidence" value="ECO:0007669"/>
    <property type="project" value="UniProtKB-UniRule"/>
</dbReference>
<evidence type="ECO:0000313" key="18">
    <source>
        <dbReference type="EMBL" id="OHA41781.1"/>
    </source>
</evidence>
<evidence type="ECO:0000256" key="15">
    <source>
        <dbReference type="ARBA" id="ARBA00047364"/>
    </source>
</evidence>
<proteinExistence type="predicted"/>
<evidence type="ECO:0000256" key="14">
    <source>
        <dbReference type="ARBA" id="ARBA00030904"/>
    </source>
</evidence>
<name>A0A1G2P2I3_9BACT</name>
<keyword evidence="10" id="KW-0067">ATP-binding</keyword>
<evidence type="ECO:0000256" key="12">
    <source>
        <dbReference type="ARBA" id="ARBA00022917"/>
    </source>
</evidence>
<sequence length="113" mass="12625">MNKFMISYEDFKKMEIKIGKILSAEKIPDTDKLLKLSVSFNEEKPRQIVSGIAGYFPDPEVLVNKKCAFVANLEPRVIRGYESQGMILAVSNDEGAFSLLEVGEQVLEGVLVK</sequence>
<dbReference type="FunFam" id="2.40.50.140:FF:000042">
    <property type="entry name" value="Methionine--tRNA ligase"/>
    <property type="match status" value="1"/>
</dbReference>
<evidence type="ECO:0000256" key="8">
    <source>
        <dbReference type="ARBA" id="ARBA00022598"/>
    </source>
</evidence>
<dbReference type="GO" id="GO:0005737">
    <property type="term" value="C:cytoplasm"/>
    <property type="evidence" value="ECO:0007669"/>
    <property type="project" value="UniProtKB-SubCell"/>
</dbReference>
<keyword evidence="11 16" id="KW-0694">RNA-binding</keyword>
<dbReference type="PANTHER" id="PTHR11586">
    <property type="entry name" value="TRNA-AMINOACYLATION COFACTOR ARC1 FAMILY MEMBER"/>
    <property type="match status" value="1"/>
</dbReference>
<dbReference type="GO" id="GO:0006412">
    <property type="term" value="P:translation"/>
    <property type="evidence" value="ECO:0007669"/>
    <property type="project" value="UniProtKB-KW"/>
</dbReference>
<feature type="domain" description="TRNA-binding" evidence="17">
    <location>
        <begin position="10"/>
        <end position="113"/>
    </location>
</feature>
<dbReference type="SUPFAM" id="SSF50249">
    <property type="entry name" value="Nucleic acid-binding proteins"/>
    <property type="match status" value="1"/>
</dbReference>
<dbReference type="AlphaFoldDB" id="A0A1G2P2I3"/>
<dbReference type="PROSITE" id="PS50886">
    <property type="entry name" value="TRBD"/>
    <property type="match status" value="1"/>
</dbReference>
<evidence type="ECO:0000313" key="19">
    <source>
        <dbReference type="Proteomes" id="UP000177269"/>
    </source>
</evidence>
<keyword evidence="8" id="KW-0436">Ligase</keyword>
<evidence type="ECO:0000256" key="9">
    <source>
        <dbReference type="ARBA" id="ARBA00022741"/>
    </source>
</evidence>
<comment type="catalytic activity">
    <reaction evidence="15">
        <text>tRNA(Met) + L-methionine + ATP = L-methionyl-tRNA(Met) + AMP + diphosphate</text>
        <dbReference type="Rhea" id="RHEA:13481"/>
        <dbReference type="Rhea" id="RHEA-COMP:9667"/>
        <dbReference type="Rhea" id="RHEA-COMP:9698"/>
        <dbReference type="ChEBI" id="CHEBI:30616"/>
        <dbReference type="ChEBI" id="CHEBI:33019"/>
        <dbReference type="ChEBI" id="CHEBI:57844"/>
        <dbReference type="ChEBI" id="CHEBI:78442"/>
        <dbReference type="ChEBI" id="CHEBI:78530"/>
        <dbReference type="ChEBI" id="CHEBI:456215"/>
        <dbReference type="EC" id="6.1.1.10"/>
    </reaction>
</comment>
<evidence type="ECO:0000256" key="2">
    <source>
        <dbReference type="ARBA" id="ARBA00004496"/>
    </source>
</evidence>
<comment type="caution">
    <text evidence="18">The sequence shown here is derived from an EMBL/GenBank/DDBJ whole genome shotgun (WGS) entry which is preliminary data.</text>
</comment>
<keyword evidence="9" id="KW-0547">Nucleotide-binding</keyword>
<dbReference type="InterPro" id="IPR002547">
    <property type="entry name" value="tRNA-bd_dom"/>
</dbReference>
<evidence type="ECO:0000259" key="17">
    <source>
        <dbReference type="PROSITE" id="PS50886"/>
    </source>
</evidence>
<evidence type="ECO:0000256" key="16">
    <source>
        <dbReference type="PROSITE-ProRule" id="PRU00209"/>
    </source>
</evidence>
<keyword evidence="12" id="KW-0648">Protein biosynthesis</keyword>
<organism evidence="18 19">
    <name type="scientific">Candidatus Taylorbacteria bacterium RIFCSPLOWO2_12_FULL_43_20</name>
    <dbReference type="NCBI Taxonomy" id="1802332"/>
    <lineage>
        <taxon>Bacteria</taxon>
        <taxon>Candidatus Tayloriibacteriota</taxon>
    </lineage>
</organism>
<gene>
    <name evidence="18" type="ORF">A3G52_04010</name>
</gene>
<evidence type="ECO:0000256" key="6">
    <source>
        <dbReference type="ARBA" id="ARBA00022490"/>
    </source>
</evidence>
<comment type="function">
    <text evidence="1">Is required not only for elongation of protein synthesis but also for the initiation of all mRNA translation through initiator tRNA(fMet) aminoacylation.</text>
</comment>
<dbReference type="GO" id="GO:0005524">
    <property type="term" value="F:ATP binding"/>
    <property type="evidence" value="ECO:0007669"/>
    <property type="project" value="UniProtKB-KW"/>
</dbReference>
<evidence type="ECO:0000256" key="7">
    <source>
        <dbReference type="ARBA" id="ARBA00022555"/>
    </source>
</evidence>
<dbReference type="InterPro" id="IPR012340">
    <property type="entry name" value="NA-bd_OB-fold"/>
</dbReference>
<evidence type="ECO:0000256" key="10">
    <source>
        <dbReference type="ARBA" id="ARBA00022840"/>
    </source>
</evidence>
<dbReference type="PANTHER" id="PTHR11586:SF37">
    <property type="entry name" value="TRNA-BINDING DOMAIN-CONTAINING PROTEIN"/>
    <property type="match status" value="1"/>
</dbReference>